<accession>A0A4Y8X580</accession>
<comment type="caution">
    <text evidence="3">The sequence shown here is derived from an EMBL/GenBank/DDBJ whole genome shotgun (WGS) entry which is preliminary data.</text>
</comment>
<keyword evidence="1 3" id="KW-0808">Transferase</keyword>
<dbReference type="GO" id="GO:0008168">
    <property type="term" value="F:methyltransferase activity"/>
    <property type="evidence" value="ECO:0007669"/>
    <property type="project" value="UniProtKB-KW"/>
</dbReference>
<dbReference type="PANTHER" id="PTHR43861">
    <property type="entry name" value="TRANS-ACONITATE 2-METHYLTRANSFERASE-RELATED"/>
    <property type="match status" value="1"/>
</dbReference>
<keyword evidence="3" id="KW-0489">Methyltransferase</keyword>
<dbReference type="Proteomes" id="UP000560081">
    <property type="component" value="Unassembled WGS sequence"/>
</dbReference>
<organism evidence="3 4">
    <name type="scientific">Micrococcus flavus</name>
    <dbReference type="NCBI Taxonomy" id="384602"/>
    <lineage>
        <taxon>Bacteria</taxon>
        <taxon>Bacillati</taxon>
        <taxon>Actinomycetota</taxon>
        <taxon>Actinomycetes</taxon>
        <taxon>Micrococcales</taxon>
        <taxon>Micrococcaceae</taxon>
        <taxon>Micrococcus</taxon>
    </lineage>
</organism>
<dbReference type="GO" id="GO:0032259">
    <property type="term" value="P:methylation"/>
    <property type="evidence" value="ECO:0007669"/>
    <property type="project" value="UniProtKB-KW"/>
</dbReference>
<dbReference type="EMBL" id="JACHMC010000001">
    <property type="protein sequence ID" value="MBB4883084.1"/>
    <property type="molecule type" value="Genomic_DNA"/>
</dbReference>
<dbReference type="InterPro" id="IPR013217">
    <property type="entry name" value="Methyltransf_12"/>
</dbReference>
<evidence type="ECO:0000259" key="2">
    <source>
        <dbReference type="Pfam" id="PF08242"/>
    </source>
</evidence>
<evidence type="ECO:0000256" key="1">
    <source>
        <dbReference type="ARBA" id="ARBA00022679"/>
    </source>
</evidence>
<reference evidence="3 4" key="1">
    <citation type="submission" date="2020-08" db="EMBL/GenBank/DDBJ databases">
        <title>Sequencing the genomes of 1000 actinobacteria strains.</title>
        <authorList>
            <person name="Klenk H.-P."/>
        </authorList>
    </citation>
    <scope>NUCLEOTIDE SEQUENCE [LARGE SCALE GENOMIC DNA]</scope>
    <source>
        <strain evidence="3 4">DSM 19079</strain>
    </source>
</reference>
<name>A0A4Y8X580_9MICC</name>
<dbReference type="RefSeq" id="WP_135028309.1">
    <property type="nucleotide sequence ID" value="NZ_BMLA01000001.1"/>
</dbReference>
<dbReference type="Gene3D" id="3.40.50.150">
    <property type="entry name" value="Vaccinia Virus protein VP39"/>
    <property type="match status" value="1"/>
</dbReference>
<dbReference type="OrthoDB" id="9786503at2"/>
<dbReference type="Pfam" id="PF08242">
    <property type="entry name" value="Methyltransf_12"/>
    <property type="match status" value="1"/>
</dbReference>
<dbReference type="InterPro" id="IPR029063">
    <property type="entry name" value="SAM-dependent_MTases_sf"/>
</dbReference>
<dbReference type="CDD" id="cd02440">
    <property type="entry name" value="AdoMet_MTases"/>
    <property type="match status" value="1"/>
</dbReference>
<dbReference type="SUPFAM" id="SSF53335">
    <property type="entry name" value="S-adenosyl-L-methionine-dependent methyltransferases"/>
    <property type="match status" value="1"/>
</dbReference>
<proteinExistence type="predicted"/>
<sequence>MSPHYEHPNAPVSEDPRAFWEARYGGDQVWSGKVNAATAALTADLPPGRALDLGCGEGGDVIHLAEAGWDATGVDLAEAAVTRARRAAHKRGVAERTHFMAADLTDTGSGWGLPDDAGAPGFDLVTASFLQSPVALDRERILRHALTLLAPGGRLVLVSHAAPPPWAPAEFAARGHFPSPADELTVLGVTVCGDERWDVATAEVRTREVTGPDGQAAALEDTVVVVRRR</sequence>
<keyword evidence="4" id="KW-1185">Reference proteome</keyword>
<evidence type="ECO:0000313" key="3">
    <source>
        <dbReference type="EMBL" id="MBB4883084.1"/>
    </source>
</evidence>
<evidence type="ECO:0000313" key="4">
    <source>
        <dbReference type="Proteomes" id="UP000560081"/>
    </source>
</evidence>
<dbReference type="PANTHER" id="PTHR43861:SF3">
    <property type="entry name" value="PUTATIVE (AFU_ORTHOLOGUE AFUA_2G14390)-RELATED"/>
    <property type="match status" value="1"/>
</dbReference>
<gene>
    <name evidence="3" type="ORF">BJ976_001435</name>
</gene>
<feature type="domain" description="Methyltransferase type 12" evidence="2">
    <location>
        <begin position="51"/>
        <end position="155"/>
    </location>
</feature>
<dbReference type="AlphaFoldDB" id="A0A4Y8X580"/>
<protein>
    <submittedName>
        <fullName evidence="3">SAM-dependent methyltransferase</fullName>
    </submittedName>
</protein>